<evidence type="ECO:0000256" key="2">
    <source>
        <dbReference type="ARBA" id="ARBA00017543"/>
    </source>
</evidence>
<evidence type="ECO:0000256" key="9">
    <source>
        <dbReference type="ARBA" id="ARBA00023242"/>
    </source>
</evidence>
<evidence type="ECO:0000256" key="8">
    <source>
        <dbReference type="ARBA" id="ARBA00022884"/>
    </source>
</evidence>
<dbReference type="PANTHER" id="PTHR12999:SF17">
    <property type="entry name" value="ZINC FINGER RAN-BINDING DOMAIN-CONTAINING PROTEIN 2"/>
    <property type="match status" value="1"/>
</dbReference>
<evidence type="ECO:0000256" key="3">
    <source>
        <dbReference type="ARBA" id="ARBA00022553"/>
    </source>
</evidence>
<dbReference type="FunFam" id="4.10.1060.10:FF:000004">
    <property type="entry name" value="Zinc finger Ran-binding domain-containing protein 2"/>
    <property type="match status" value="1"/>
</dbReference>
<evidence type="ECO:0000256" key="7">
    <source>
        <dbReference type="ARBA" id="ARBA00022833"/>
    </source>
</evidence>
<dbReference type="AlphaFoldDB" id="A0A4E0R9C6"/>
<dbReference type="Proteomes" id="UP000230066">
    <property type="component" value="Unassembled WGS sequence"/>
</dbReference>
<dbReference type="GO" id="GO:0008270">
    <property type="term" value="F:zinc ion binding"/>
    <property type="evidence" value="ECO:0007669"/>
    <property type="project" value="UniProtKB-KW"/>
</dbReference>
<protein>
    <recommendedName>
        <fullName evidence="2 11">Zinc finger Ran-binding domain-containing protein 2</fullName>
    </recommendedName>
</protein>
<comment type="subcellular location">
    <subcellularLocation>
        <location evidence="1 11">Nucleus</location>
    </subcellularLocation>
</comment>
<dbReference type="PIRSF" id="PIRSF037956">
    <property type="entry name" value="UCP037956_ZnF_Ran"/>
    <property type="match status" value="1"/>
</dbReference>
<dbReference type="GO" id="GO:0001530">
    <property type="term" value="F:lipopolysaccharide binding"/>
    <property type="evidence" value="ECO:0007669"/>
    <property type="project" value="TreeGrafter"/>
</dbReference>
<feature type="domain" description="RanBP2-type" evidence="14">
    <location>
        <begin position="17"/>
        <end position="46"/>
    </location>
</feature>
<keyword evidence="4 11" id="KW-0479">Metal-binding</keyword>
<feature type="compositionally biased region" description="Acidic residues" evidence="13">
    <location>
        <begin position="139"/>
        <end position="149"/>
    </location>
</feature>
<feature type="compositionally biased region" description="Basic and acidic residues" evidence="13">
    <location>
        <begin position="167"/>
        <end position="187"/>
    </location>
</feature>
<dbReference type="EMBL" id="JXXN02002501">
    <property type="protein sequence ID" value="THD22824.1"/>
    <property type="molecule type" value="Genomic_DNA"/>
</dbReference>
<dbReference type="GO" id="GO:0006396">
    <property type="term" value="P:RNA processing"/>
    <property type="evidence" value="ECO:0007669"/>
    <property type="project" value="InterPro"/>
</dbReference>
<keyword evidence="7 11" id="KW-0862">Zinc</keyword>
<name>A0A4E0R9C6_FASHE</name>
<dbReference type="PROSITE" id="PS01358">
    <property type="entry name" value="ZF_RANBP2_1"/>
    <property type="match status" value="1"/>
</dbReference>
<evidence type="ECO:0000313" key="16">
    <source>
        <dbReference type="Proteomes" id="UP000230066"/>
    </source>
</evidence>
<organism evidence="15 16">
    <name type="scientific">Fasciola hepatica</name>
    <name type="common">Liver fluke</name>
    <dbReference type="NCBI Taxonomy" id="6192"/>
    <lineage>
        <taxon>Eukaryota</taxon>
        <taxon>Metazoa</taxon>
        <taxon>Spiralia</taxon>
        <taxon>Lophotrochozoa</taxon>
        <taxon>Platyhelminthes</taxon>
        <taxon>Trematoda</taxon>
        <taxon>Digenea</taxon>
        <taxon>Plagiorchiida</taxon>
        <taxon>Echinostomata</taxon>
        <taxon>Echinostomatoidea</taxon>
        <taxon>Fasciolidae</taxon>
        <taxon>Fasciola</taxon>
    </lineage>
</organism>
<comment type="similarity">
    <text evidence="10 11">Belongs to the ZRANB2 family.</text>
</comment>
<keyword evidence="16" id="KW-1185">Reference proteome</keyword>
<dbReference type="SUPFAM" id="SSF90209">
    <property type="entry name" value="Ran binding protein zinc finger-like"/>
    <property type="match status" value="1"/>
</dbReference>
<evidence type="ECO:0000256" key="1">
    <source>
        <dbReference type="ARBA" id="ARBA00004123"/>
    </source>
</evidence>
<evidence type="ECO:0000256" key="13">
    <source>
        <dbReference type="SAM" id="MobiDB-lite"/>
    </source>
</evidence>
<feature type="region of interest" description="Disordered" evidence="13">
    <location>
        <begin position="65"/>
        <end position="279"/>
    </location>
</feature>
<dbReference type="PANTHER" id="PTHR12999">
    <property type="entry name" value="ZINC FINGER RAN-BINDING DOMAIN-CONTAINING PROTEIN 2 ZRANB2-RELATED"/>
    <property type="match status" value="1"/>
</dbReference>
<evidence type="ECO:0000256" key="4">
    <source>
        <dbReference type="ARBA" id="ARBA00022723"/>
    </source>
</evidence>
<comment type="caution">
    <text evidence="15">The sequence shown here is derived from an EMBL/GenBank/DDBJ whole genome shotgun (WGS) entry which is preliminary data.</text>
</comment>
<dbReference type="InterPro" id="IPR017337">
    <property type="entry name" value="ZRANB2"/>
</dbReference>
<keyword evidence="8 11" id="KW-0694">RNA-binding</keyword>
<proteinExistence type="inferred from homology"/>
<evidence type="ECO:0000256" key="5">
    <source>
        <dbReference type="ARBA" id="ARBA00022737"/>
    </source>
</evidence>
<evidence type="ECO:0000256" key="11">
    <source>
        <dbReference type="PIRNR" id="PIRNR037956"/>
    </source>
</evidence>
<sequence length="279" mass="30393">MREIGKEMSEKSKGLFSPEDWNCKSCGNINWARRNTCNVCNTPRVSNSGQRTGYGGGYMERDEVVEYRDRGDSDDEFDEFGRKKKKFRKTSDDRQNGALAAGQTSTSSRTESSSSRLERASEKHRNEDEHINKDIPNAVEEEEDSGDDADLSKYDIWGAEDDESDTEKEKAKIENPSTDKKAAKDLTKASPTSSHSASGSESDSDASSSSGSSSPSSSSSSSAASSSSSVKRGSRGLASRSRSPDSSGRMPRRKTGQRQASPRDGGEHERSRSPMVARS</sequence>
<dbReference type="InterPro" id="IPR001876">
    <property type="entry name" value="Znf_RanBP2"/>
</dbReference>
<feature type="compositionally biased region" description="Low complexity" evidence="13">
    <location>
        <begin position="188"/>
        <end position="241"/>
    </location>
</feature>
<feature type="compositionally biased region" description="Basic and acidic residues" evidence="13">
    <location>
        <begin position="116"/>
        <end position="133"/>
    </location>
</feature>
<evidence type="ECO:0000313" key="15">
    <source>
        <dbReference type="EMBL" id="THD22824.1"/>
    </source>
</evidence>
<reference evidence="15" key="1">
    <citation type="submission" date="2019-03" db="EMBL/GenBank/DDBJ databases">
        <title>Improved annotation for the trematode Fasciola hepatica.</title>
        <authorList>
            <person name="Choi Y.-J."/>
            <person name="Martin J."/>
            <person name="Mitreva M."/>
        </authorList>
    </citation>
    <scope>NUCLEOTIDE SEQUENCE [LARGE SCALE GENOMIC DNA]</scope>
</reference>
<dbReference type="InterPro" id="IPR036443">
    <property type="entry name" value="Znf_RanBP2_sf"/>
</dbReference>
<evidence type="ECO:0000256" key="6">
    <source>
        <dbReference type="ARBA" id="ARBA00022771"/>
    </source>
</evidence>
<dbReference type="GO" id="GO:0005634">
    <property type="term" value="C:nucleus"/>
    <property type="evidence" value="ECO:0007669"/>
    <property type="project" value="UniProtKB-SubCell"/>
</dbReference>
<dbReference type="GO" id="GO:0003723">
    <property type="term" value="F:RNA binding"/>
    <property type="evidence" value="ECO:0007669"/>
    <property type="project" value="UniProtKB-KW"/>
</dbReference>
<evidence type="ECO:0000256" key="12">
    <source>
        <dbReference type="PROSITE-ProRule" id="PRU00322"/>
    </source>
</evidence>
<keyword evidence="5" id="KW-0677">Repeat</keyword>
<feature type="compositionally biased region" description="Low complexity" evidence="13">
    <location>
        <begin position="104"/>
        <end position="115"/>
    </location>
</feature>
<evidence type="ECO:0000259" key="14">
    <source>
        <dbReference type="PROSITE" id="PS50199"/>
    </source>
</evidence>
<accession>A0A4E0R9C6</accession>
<keyword evidence="9 11" id="KW-0539">Nucleus</keyword>
<dbReference type="PROSITE" id="PS50199">
    <property type="entry name" value="ZF_RANBP2_2"/>
    <property type="match status" value="1"/>
</dbReference>
<keyword evidence="3" id="KW-0597">Phosphoprotein</keyword>
<evidence type="ECO:0000256" key="10">
    <source>
        <dbReference type="ARBA" id="ARBA00025731"/>
    </source>
</evidence>
<dbReference type="Gene3D" id="4.10.1060.10">
    <property type="entry name" value="Zinc finger, RanBP2-type"/>
    <property type="match status" value="1"/>
</dbReference>
<keyword evidence="6 12" id="KW-0863">Zinc-finger</keyword>
<dbReference type="SMART" id="SM00547">
    <property type="entry name" value="ZnF_RBZ"/>
    <property type="match status" value="1"/>
</dbReference>
<gene>
    <name evidence="15" type="ORF">D915_006492</name>
</gene>